<keyword evidence="1" id="KW-0472">Membrane</keyword>
<keyword evidence="4" id="KW-1185">Reference proteome</keyword>
<reference evidence="2 4" key="1">
    <citation type="submission" date="2019-11" db="EMBL/GenBank/DDBJ databases">
        <title>Whole Genome Sequencing and Comparative Genomic Analyses of Lysinibacillus pakistanensis LZH-9, a Halotolerant Strain with Excellent COD Removal Capability.</title>
        <authorList>
            <person name="Zhou H."/>
        </authorList>
    </citation>
    <scope>NUCLEOTIDE SEQUENCE [LARGE SCALE GENOMIC DNA]</scope>
    <source>
        <strain evidence="2 4">LZH-9</strain>
    </source>
</reference>
<organism evidence="3 5">
    <name type="scientific">Lysinibacillus pakistanensis</name>
    <dbReference type="NCBI Taxonomy" id="759811"/>
    <lineage>
        <taxon>Bacteria</taxon>
        <taxon>Bacillati</taxon>
        <taxon>Bacillota</taxon>
        <taxon>Bacilli</taxon>
        <taxon>Bacillales</taxon>
        <taxon>Bacillaceae</taxon>
        <taxon>Lysinibacillus</taxon>
    </lineage>
</organism>
<proteinExistence type="predicted"/>
<evidence type="ECO:0000313" key="3">
    <source>
        <dbReference type="EMBL" id="WHY49423.1"/>
    </source>
</evidence>
<dbReference type="AlphaFoldDB" id="A0AAX3WR51"/>
<evidence type="ECO:0000313" key="5">
    <source>
        <dbReference type="Proteomes" id="UP001178322"/>
    </source>
</evidence>
<evidence type="ECO:0000256" key="1">
    <source>
        <dbReference type="SAM" id="Phobius"/>
    </source>
</evidence>
<feature type="transmembrane region" description="Helical" evidence="1">
    <location>
        <begin position="59"/>
        <end position="77"/>
    </location>
</feature>
<accession>A0AAX3WR51</accession>
<evidence type="ECO:0000313" key="2">
    <source>
        <dbReference type="EMBL" id="QGG51819.1"/>
    </source>
</evidence>
<dbReference type="Proteomes" id="UP000373269">
    <property type="component" value="Chromosome"/>
</dbReference>
<feature type="transmembrane region" description="Helical" evidence="1">
    <location>
        <begin position="89"/>
        <end position="107"/>
    </location>
</feature>
<sequence length="147" mass="17261">MKWLIYLYPKNWRKRYGDEIIDLLEQEDWSFFIIIDLLRGIVDAWKIEINERQVFGIRMSNMLLLISLINIFIILQYRSSQGVIFLEQITLIIAMASFFLAVSIFIVNLFKEGFQKAFSIRTRLSKMGLGFMGLYGLSFIAFLVLAN</sequence>
<dbReference type="RefSeq" id="WP_054770726.1">
    <property type="nucleotide sequence ID" value="NZ_CP045835.1"/>
</dbReference>
<gene>
    <name evidence="2" type="ORF">GDS87_13100</name>
    <name evidence="3" type="ORF">QNH24_13820</name>
</gene>
<dbReference type="EMBL" id="CP126101">
    <property type="protein sequence ID" value="WHY49423.1"/>
    <property type="molecule type" value="Genomic_DNA"/>
</dbReference>
<protein>
    <recommendedName>
        <fullName evidence="6">DUF2812 domain-containing protein</fullName>
    </recommendedName>
</protein>
<evidence type="ECO:0000313" key="4">
    <source>
        <dbReference type="Proteomes" id="UP000373269"/>
    </source>
</evidence>
<evidence type="ECO:0008006" key="6">
    <source>
        <dbReference type="Google" id="ProtNLM"/>
    </source>
</evidence>
<name>A0AAX3WR51_9BACI</name>
<dbReference type="Proteomes" id="UP001178322">
    <property type="component" value="Chromosome"/>
</dbReference>
<reference evidence="3" key="2">
    <citation type="submission" date="2023-05" db="EMBL/GenBank/DDBJ databases">
        <title>Comparative genomics of Bacillaceae isolates and their secondary metabolite potential.</title>
        <authorList>
            <person name="Song L."/>
            <person name="Nielsen L.J."/>
            <person name="Mohite O."/>
            <person name="Xu X."/>
            <person name="Weber T."/>
            <person name="Kovacs A.T."/>
        </authorList>
    </citation>
    <scope>NUCLEOTIDE SEQUENCE</scope>
    <source>
        <strain evidence="3">LY1</strain>
    </source>
</reference>
<feature type="transmembrane region" description="Helical" evidence="1">
    <location>
        <begin position="128"/>
        <end position="146"/>
    </location>
</feature>
<keyword evidence="1" id="KW-0812">Transmembrane</keyword>
<dbReference type="EMBL" id="CP045835">
    <property type="protein sequence ID" value="QGG51819.1"/>
    <property type="molecule type" value="Genomic_DNA"/>
</dbReference>
<keyword evidence="1" id="KW-1133">Transmembrane helix</keyword>